<dbReference type="CDD" id="cd00093">
    <property type="entry name" value="HTH_XRE"/>
    <property type="match status" value="1"/>
</dbReference>
<comment type="caution">
    <text evidence="5">The sequence shown here is derived from an EMBL/GenBank/DDBJ whole genome shotgun (WGS) entry which is preliminary data.</text>
</comment>
<keyword evidence="1" id="KW-0805">Transcription regulation</keyword>
<dbReference type="Gene3D" id="2.10.109.10">
    <property type="entry name" value="Umud Fragment, subunit A"/>
    <property type="match status" value="1"/>
</dbReference>
<dbReference type="PANTHER" id="PTHR40661:SF3">
    <property type="entry name" value="FELS-1 PROPHAGE TRANSCRIPTIONAL REGULATOR"/>
    <property type="match status" value="1"/>
</dbReference>
<keyword evidence="3" id="KW-0804">Transcription</keyword>
<dbReference type="GO" id="GO:0003677">
    <property type="term" value="F:DNA binding"/>
    <property type="evidence" value="ECO:0007669"/>
    <property type="project" value="UniProtKB-KW"/>
</dbReference>
<dbReference type="InterPro" id="IPR001387">
    <property type="entry name" value="Cro/C1-type_HTH"/>
</dbReference>
<dbReference type="Proteomes" id="UP000188728">
    <property type="component" value="Unassembled WGS sequence"/>
</dbReference>
<dbReference type="SUPFAM" id="SSF51306">
    <property type="entry name" value="LexA/Signal peptidase"/>
    <property type="match status" value="1"/>
</dbReference>
<protein>
    <submittedName>
        <fullName evidence="5">Repressor</fullName>
    </submittedName>
</protein>
<dbReference type="Pfam" id="PF07022">
    <property type="entry name" value="Phage_CI_repr"/>
    <property type="match status" value="1"/>
</dbReference>
<dbReference type="AlphaFoldDB" id="A0A1V3IUE3"/>
<dbReference type="PROSITE" id="PS50943">
    <property type="entry name" value="HTH_CROC1"/>
    <property type="match status" value="1"/>
</dbReference>
<evidence type="ECO:0000313" key="6">
    <source>
        <dbReference type="EMBL" id="OOF48422.1"/>
    </source>
</evidence>
<gene>
    <name evidence="5" type="ORF">BKK51_05600</name>
    <name evidence="6" type="ORF">BKK52_05945</name>
</gene>
<name>A0A1V3IUE3_9PAST</name>
<evidence type="ECO:0000313" key="5">
    <source>
        <dbReference type="EMBL" id="OOF45660.1"/>
    </source>
</evidence>
<keyword evidence="2" id="KW-0238">DNA-binding</keyword>
<dbReference type="GO" id="GO:0045892">
    <property type="term" value="P:negative regulation of DNA-templated transcription"/>
    <property type="evidence" value="ECO:0007669"/>
    <property type="project" value="InterPro"/>
</dbReference>
<accession>A0A1V3J0W6</accession>
<evidence type="ECO:0000259" key="4">
    <source>
        <dbReference type="PROSITE" id="PS50943"/>
    </source>
</evidence>
<feature type="domain" description="HTH cro/C1-type" evidence="4">
    <location>
        <begin position="22"/>
        <end position="62"/>
    </location>
</feature>
<dbReference type="InterPro" id="IPR039418">
    <property type="entry name" value="LexA-like"/>
</dbReference>
<dbReference type="InterPro" id="IPR010982">
    <property type="entry name" value="Lambda_DNA-bd_dom_sf"/>
</dbReference>
<keyword evidence="8" id="KW-1185">Reference proteome</keyword>
<reference evidence="7 8" key="1">
    <citation type="submission" date="2016-10" db="EMBL/GenBank/DDBJ databases">
        <title>Rodentibacter gen. nov. and new species.</title>
        <authorList>
            <person name="Christensen H."/>
        </authorList>
    </citation>
    <scope>NUCLEOTIDE SEQUENCE [LARGE SCALE GENOMIC DNA]</scope>
    <source>
        <strain evidence="5 7">H1983213011</strain>
        <strain evidence="6 8">H1987082031</strain>
    </source>
</reference>
<evidence type="ECO:0000313" key="7">
    <source>
        <dbReference type="Proteomes" id="UP000188728"/>
    </source>
</evidence>
<dbReference type="CDD" id="cd06529">
    <property type="entry name" value="S24_LexA-like"/>
    <property type="match status" value="1"/>
</dbReference>
<evidence type="ECO:0000256" key="1">
    <source>
        <dbReference type="ARBA" id="ARBA00023015"/>
    </source>
</evidence>
<dbReference type="Gene3D" id="1.10.260.40">
    <property type="entry name" value="lambda repressor-like DNA-binding domains"/>
    <property type="match status" value="1"/>
</dbReference>
<evidence type="ECO:0000256" key="2">
    <source>
        <dbReference type="ARBA" id="ARBA00023125"/>
    </source>
</evidence>
<dbReference type="RefSeq" id="WP_077473952.1">
    <property type="nucleotide sequence ID" value="NZ_MLHK01000028.1"/>
</dbReference>
<dbReference type="Pfam" id="PF00717">
    <property type="entry name" value="Peptidase_S24"/>
    <property type="match status" value="1"/>
</dbReference>
<dbReference type="InterPro" id="IPR010744">
    <property type="entry name" value="Phage_CI_N"/>
</dbReference>
<accession>A0A1V3IUE3</accession>
<evidence type="ECO:0000256" key="3">
    <source>
        <dbReference type="ARBA" id="ARBA00023163"/>
    </source>
</evidence>
<dbReference type="InterPro" id="IPR036286">
    <property type="entry name" value="LexA/Signal_pep-like_sf"/>
</dbReference>
<sequence>MKKSYLDVIERMKEISQSTTDTELAVLLGVQKSSISAYKNRGVPKDKLIIFSQKYGVSLNWLENGEGEPEPNDKMITSLYTEERDEQHDLRVDLLDVRLAANSTGMINSDYPEVLSRLYFTEEGVQRLLGRVTTKDVYLFNVPTDSMMPTIMPDDLVFIDTKINEYVGDGVYAFNLNGELYIKRLQRLPTGIFRALSDNPLYPPFDITDELFNTAVIIGKFIRAVELKAKVL</sequence>
<dbReference type="PANTHER" id="PTHR40661">
    <property type="match status" value="1"/>
</dbReference>
<proteinExistence type="predicted"/>
<dbReference type="EMBL" id="MLHL01000029">
    <property type="protein sequence ID" value="OOF48422.1"/>
    <property type="molecule type" value="Genomic_DNA"/>
</dbReference>
<dbReference type="EMBL" id="MLHK01000028">
    <property type="protein sequence ID" value="OOF45660.1"/>
    <property type="molecule type" value="Genomic_DNA"/>
</dbReference>
<dbReference type="Proteomes" id="UP000189161">
    <property type="component" value="Unassembled WGS sequence"/>
</dbReference>
<dbReference type="InterPro" id="IPR015927">
    <property type="entry name" value="Peptidase_S24_S26A/B/C"/>
</dbReference>
<organism evidence="5 7">
    <name type="scientific">Rodentibacter trehalosifermentans</name>
    <dbReference type="NCBI Taxonomy" id="1908263"/>
    <lineage>
        <taxon>Bacteria</taxon>
        <taxon>Pseudomonadati</taxon>
        <taxon>Pseudomonadota</taxon>
        <taxon>Gammaproteobacteria</taxon>
        <taxon>Pasteurellales</taxon>
        <taxon>Pasteurellaceae</taxon>
        <taxon>Rodentibacter</taxon>
    </lineage>
</organism>
<evidence type="ECO:0000313" key="8">
    <source>
        <dbReference type="Proteomes" id="UP000189161"/>
    </source>
</evidence>